<keyword evidence="4 7" id="KW-0665">Pyrimidine biosynthesis</keyword>
<proteinExistence type="inferred from homology"/>
<evidence type="ECO:0000256" key="10">
    <source>
        <dbReference type="RuleBase" id="RU000512"/>
    </source>
</evidence>
<evidence type="ECO:0000256" key="1">
    <source>
        <dbReference type="ARBA" id="ARBA00002356"/>
    </source>
</evidence>
<feature type="binding site" evidence="7">
    <location>
        <begin position="65"/>
        <end position="74"/>
    </location>
    <ligand>
        <name>substrate</name>
    </ligand>
</feature>
<dbReference type="InterPro" id="IPR047596">
    <property type="entry name" value="OMPdecase_bac"/>
</dbReference>
<dbReference type="UniPathway" id="UPA00070">
    <property type="reaction ID" value="UER00120"/>
</dbReference>
<dbReference type="PANTHER" id="PTHR32119:SF2">
    <property type="entry name" value="OROTIDINE 5'-PHOSPHATE DECARBOXYLASE"/>
    <property type="match status" value="1"/>
</dbReference>
<dbReference type="GO" id="GO:0004590">
    <property type="term" value="F:orotidine-5'-phosphate decarboxylase activity"/>
    <property type="evidence" value="ECO:0007669"/>
    <property type="project" value="UniProtKB-UniRule"/>
</dbReference>
<evidence type="ECO:0000313" key="13">
    <source>
        <dbReference type="Proteomes" id="UP000469724"/>
    </source>
</evidence>
<dbReference type="SMART" id="SM00934">
    <property type="entry name" value="OMPdecase"/>
    <property type="match status" value="1"/>
</dbReference>
<keyword evidence="5 7" id="KW-0456">Lyase</keyword>
<dbReference type="PROSITE" id="PS00156">
    <property type="entry name" value="OMPDECASE"/>
    <property type="match status" value="1"/>
</dbReference>
<comment type="pathway">
    <text evidence="2 7 10">Pyrimidine metabolism; UMP biosynthesis via de novo pathway; UMP from orotate: step 2/2.</text>
</comment>
<dbReference type="InterPro" id="IPR018089">
    <property type="entry name" value="OMPdecase_AS"/>
</dbReference>
<evidence type="ECO:0000256" key="6">
    <source>
        <dbReference type="ARBA" id="ARBA00049157"/>
    </source>
</evidence>
<comment type="similarity">
    <text evidence="7">Belongs to the OMP decarboxylase family. Type 1 subfamily.</text>
</comment>
<evidence type="ECO:0000256" key="3">
    <source>
        <dbReference type="ARBA" id="ARBA00022793"/>
    </source>
</evidence>
<evidence type="ECO:0000256" key="4">
    <source>
        <dbReference type="ARBA" id="ARBA00022975"/>
    </source>
</evidence>
<dbReference type="Pfam" id="PF00215">
    <property type="entry name" value="OMPdecase"/>
    <property type="match status" value="1"/>
</dbReference>
<comment type="caution">
    <text evidence="12">The sequence shown here is derived from an EMBL/GenBank/DDBJ whole genome shotgun (WGS) entry which is preliminary data.</text>
</comment>
<dbReference type="InterPro" id="IPR014732">
    <property type="entry name" value="OMPdecase"/>
</dbReference>
<feature type="binding site" evidence="7 9">
    <location>
        <position position="222"/>
    </location>
    <ligand>
        <name>substrate</name>
    </ligand>
</feature>
<dbReference type="NCBIfam" id="NF001273">
    <property type="entry name" value="PRK00230.1"/>
    <property type="match status" value="1"/>
</dbReference>
<dbReference type="InterPro" id="IPR013785">
    <property type="entry name" value="Aldolase_TIM"/>
</dbReference>
<dbReference type="PANTHER" id="PTHR32119">
    <property type="entry name" value="OROTIDINE 5'-PHOSPHATE DECARBOXYLASE"/>
    <property type="match status" value="1"/>
</dbReference>
<dbReference type="SUPFAM" id="SSF51366">
    <property type="entry name" value="Ribulose-phoshate binding barrel"/>
    <property type="match status" value="1"/>
</dbReference>
<comment type="catalytic activity">
    <reaction evidence="6 7 10">
        <text>orotidine 5'-phosphate + H(+) = UMP + CO2</text>
        <dbReference type="Rhea" id="RHEA:11596"/>
        <dbReference type="ChEBI" id="CHEBI:15378"/>
        <dbReference type="ChEBI" id="CHEBI:16526"/>
        <dbReference type="ChEBI" id="CHEBI:57538"/>
        <dbReference type="ChEBI" id="CHEBI:57865"/>
        <dbReference type="EC" id="4.1.1.23"/>
    </reaction>
</comment>
<accession>A0A7K3NK02</accession>
<dbReference type="GO" id="GO:0005829">
    <property type="term" value="C:cytosol"/>
    <property type="evidence" value="ECO:0007669"/>
    <property type="project" value="TreeGrafter"/>
</dbReference>
<evidence type="ECO:0000313" key="12">
    <source>
        <dbReference type="EMBL" id="NDY56510.1"/>
    </source>
</evidence>
<protein>
    <recommendedName>
        <fullName evidence="7">Orotidine 5'-phosphate decarboxylase</fullName>
        <ecNumber evidence="7">4.1.1.23</ecNumber>
    </recommendedName>
    <alternativeName>
        <fullName evidence="7">OMP decarboxylase</fullName>
        <shortName evidence="7">OMPDCase</shortName>
        <shortName evidence="7">OMPdecase</shortName>
    </alternativeName>
</protein>
<feature type="domain" description="Orotidine 5'-phosphate decarboxylase" evidence="11">
    <location>
        <begin position="10"/>
        <end position="237"/>
    </location>
</feature>
<dbReference type="HAMAP" id="MF_01200_B">
    <property type="entry name" value="OMPdecase_type1_B"/>
    <property type="match status" value="1"/>
</dbReference>
<feature type="binding site" evidence="7 9">
    <location>
        <position position="192"/>
    </location>
    <ligand>
        <name>substrate</name>
    </ligand>
</feature>
<dbReference type="InterPro" id="IPR001754">
    <property type="entry name" value="OMPdeCOase_dom"/>
</dbReference>
<reference evidence="12 13" key="1">
    <citation type="submission" date="2020-02" db="EMBL/GenBank/DDBJ databases">
        <title>Comparative genomics of sulfur disproportionating microorganisms.</title>
        <authorList>
            <person name="Ward L.M."/>
            <person name="Bertran E."/>
            <person name="Johnston D.T."/>
        </authorList>
    </citation>
    <scope>NUCLEOTIDE SEQUENCE [LARGE SCALE GENOMIC DNA]</scope>
    <source>
        <strain evidence="12 13">DSM 3696</strain>
    </source>
</reference>
<dbReference type="EC" id="4.1.1.23" evidence="7"/>
<organism evidence="12 13">
    <name type="scientific">Desulfolutivibrio sulfodismutans</name>
    <dbReference type="NCBI Taxonomy" id="63561"/>
    <lineage>
        <taxon>Bacteria</taxon>
        <taxon>Pseudomonadati</taxon>
        <taxon>Thermodesulfobacteriota</taxon>
        <taxon>Desulfovibrionia</taxon>
        <taxon>Desulfovibrionales</taxon>
        <taxon>Desulfovibrionaceae</taxon>
        <taxon>Desulfolutivibrio</taxon>
    </lineage>
</organism>
<dbReference type="AlphaFoldDB" id="A0A7K3NK02"/>
<dbReference type="GO" id="GO:0044205">
    <property type="term" value="P:'de novo' UMP biosynthetic process"/>
    <property type="evidence" value="ECO:0007669"/>
    <property type="project" value="UniProtKB-UniRule"/>
</dbReference>
<feature type="active site" description="For OMPdecase activity" evidence="8">
    <location>
        <position position="70"/>
    </location>
</feature>
<evidence type="ECO:0000256" key="2">
    <source>
        <dbReference type="ARBA" id="ARBA00004861"/>
    </source>
</evidence>
<gene>
    <name evidence="7 12" type="primary">pyrF</name>
    <name evidence="12" type="ORF">G3N56_07105</name>
</gene>
<feature type="binding site" evidence="7 9">
    <location>
        <position position="38"/>
    </location>
    <ligand>
        <name>substrate</name>
    </ligand>
</feature>
<feature type="active site" description="For OMPdecase activity" evidence="8">
    <location>
        <position position="67"/>
    </location>
</feature>
<feature type="binding site" evidence="7 9">
    <location>
        <position position="221"/>
    </location>
    <ligand>
        <name>substrate</name>
    </ligand>
</feature>
<evidence type="ECO:0000256" key="5">
    <source>
        <dbReference type="ARBA" id="ARBA00023239"/>
    </source>
</evidence>
<comment type="subunit">
    <text evidence="7">Homodimer.</text>
</comment>
<dbReference type="RefSeq" id="WP_163301562.1">
    <property type="nucleotide sequence ID" value="NZ_JAAGRQ010000021.1"/>
</dbReference>
<feature type="binding site" evidence="7 9">
    <location>
        <position position="16"/>
    </location>
    <ligand>
        <name>substrate</name>
    </ligand>
</feature>
<dbReference type="EMBL" id="JAAGRQ010000021">
    <property type="protein sequence ID" value="NDY56510.1"/>
    <property type="molecule type" value="Genomic_DNA"/>
</dbReference>
<dbReference type="Proteomes" id="UP000469724">
    <property type="component" value="Unassembled WGS sequence"/>
</dbReference>
<keyword evidence="13" id="KW-1185">Reference proteome</keyword>
<evidence type="ECO:0000256" key="7">
    <source>
        <dbReference type="HAMAP-Rule" id="MF_01200"/>
    </source>
</evidence>
<dbReference type="InterPro" id="IPR011060">
    <property type="entry name" value="RibuloseP-bd_barrel"/>
</dbReference>
<comment type="function">
    <text evidence="1 7">Catalyzes the decarboxylation of orotidine 5'-monophosphate (OMP) to uridine 5'-monophosphate (UMP).</text>
</comment>
<evidence type="ECO:0000256" key="9">
    <source>
        <dbReference type="PIRSR" id="PIRSR614732-2"/>
    </source>
</evidence>
<feature type="active site" description="Proton donor" evidence="7">
    <location>
        <position position="67"/>
    </location>
</feature>
<feature type="binding site" evidence="7 9">
    <location>
        <position position="118"/>
    </location>
    <ligand>
        <name>substrate</name>
    </ligand>
</feature>
<dbReference type="CDD" id="cd04725">
    <property type="entry name" value="OMP_decarboxylase_like"/>
    <property type="match status" value="1"/>
</dbReference>
<evidence type="ECO:0000259" key="11">
    <source>
        <dbReference type="SMART" id="SM00934"/>
    </source>
</evidence>
<dbReference type="GO" id="GO:0006207">
    <property type="term" value="P:'de novo' pyrimidine nucleobase biosynthetic process"/>
    <property type="evidence" value="ECO:0007669"/>
    <property type="project" value="InterPro"/>
</dbReference>
<name>A0A7K3NK02_9BACT</name>
<dbReference type="Gene3D" id="3.20.20.70">
    <property type="entry name" value="Aldolase class I"/>
    <property type="match status" value="1"/>
</dbReference>
<keyword evidence="3 7" id="KW-0210">Decarboxylase</keyword>
<sequence length="257" mass="26644">MKKTIPLAQRIIVALDVPDAQAAISLAGRLGEKVDFYKVGLELFLAAGFAVPDRLAAMGRKVMLDLKFHDIPETVKRAVARLSDHDIALFTAHAAPGVIDAAAQTKGAARLLAVTVLTSHDPAQARNMLSGGEVVGVGSPEPGEDWVGNLVLTRARDALKSGADGVVCSGREAALLRRELGEDFLIVTPGIRPTGAKPDDQRRAVTAAEAIRAGADHLVVGRPITRAADPLAAAEAMLAEIAIAGGCVFEEAGAGGK</sequence>
<feature type="binding site" evidence="7 9">
    <location>
        <position position="201"/>
    </location>
    <ligand>
        <name>substrate</name>
    </ligand>
</feature>
<dbReference type="NCBIfam" id="TIGR01740">
    <property type="entry name" value="pyrF"/>
    <property type="match status" value="1"/>
</dbReference>
<feature type="active site" description="For OMPdecase activity" evidence="8">
    <location>
        <position position="65"/>
    </location>
</feature>
<evidence type="ECO:0000256" key="8">
    <source>
        <dbReference type="PIRSR" id="PIRSR614732-1"/>
    </source>
</evidence>